<comment type="catalytic activity">
    <reaction evidence="4">
        <text>Couples ATP hydrolysis with the unwinding of duplex DNA by translocating in the 3'-5' direction.</text>
        <dbReference type="EC" id="5.6.2.4"/>
    </reaction>
</comment>
<dbReference type="PROSITE" id="PS51192">
    <property type="entry name" value="HELICASE_ATP_BIND_1"/>
    <property type="match status" value="1"/>
</dbReference>
<dbReference type="GO" id="GO:0005694">
    <property type="term" value="C:chromosome"/>
    <property type="evidence" value="ECO:0007669"/>
    <property type="project" value="TreeGrafter"/>
</dbReference>
<dbReference type="Pfam" id="PF00270">
    <property type="entry name" value="DEAD"/>
    <property type="match status" value="1"/>
</dbReference>
<evidence type="ECO:0000259" key="7">
    <source>
        <dbReference type="PROSITE" id="PS51192"/>
    </source>
</evidence>
<dbReference type="GO" id="GO:0000724">
    <property type="term" value="P:double-strand break repair via homologous recombination"/>
    <property type="evidence" value="ECO:0007669"/>
    <property type="project" value="TreeGrafter"/>
</dbReference>
<feature type="domain" description="Helicase ATP-binding" evidence="7">
    <location>
        <begin position="966"/>
        <end position="1126"/>
    </location>
</feature>
<evidence type="ECO:0000256" key="5">
    <source>
        <dbReference type="ARBA" id="ARBA00034808"/>
    </source>
</evidence>
<accession>A0A8H7KGC9</accession>
<feature type="compositionally biased region" description="Polar residues" evidence="6">
    <location>
        <begin position="17"/>
        <end position="32"/>
    </location>
</feature>
<dbReference type="SMART" id="SM00487">
    <property type="entry name" value="DEXDc"/>
    <property type="match status" value="1"/>
</dbReference>
<dbReference type="InterPro" id="IPR001650">
    <property type="entry name" value="Helicase_C-like"/>
</dbReference>
<dbReference type="GO" id="GO:0005737">
    <property type="term" value="C:cytoplasm"/>
    <property type="evidence" value="ECO:0007669"/>
    <property type="project" value="TreeGrafter"/>
</dbReference>
<dbReference type="GO" id="GO:0009378">
    <property type="term" value="F:four-way junction helicase activity"/>
    <property type="evidence" value="ECO:0007669"/>
    <property type="project" value="TreeGrafter"/>
</dbReference>
<dbReference type="InterPro" id="IPR027417">
    <property type="entry name" value="P-loop_NTPase"/>
</dbReference>
<dbReference type="EMBL" id="JABXXO010000008">
    <property type="protein sequence ID" value="KAF7771871.1"/>
    <property type="molecule type" value="Genomic_DNA"/>
</dbReference>
<dbReference type="InterPro" id="IPR014001">
    <property type="entry name" value="Helicase_ATP-bd"/>
</dbReference>
<feature type="region of interest" description="Disordered" evidence="6">
    <location>
        <begin position="1"/>
        <end position="32"/>
    </location>
</feature>
<feature type="domain" description="Helicase C-terminal" evidence="8">
    <location>
        <begin position="1147"/>
        <end position="1293"/>
    </location>
</feature>
<dbReference type="PANTHER" id="PTHR13710">
    <property type="entry name" value="DNA HELICASE RECQ FAMILY MEMBER"/>
    <property type="match status" value="1"/>
</dbReference>
<dbReference type="GO" id="GO:0043138">
    <property type="term" value="F:3'-5' DNA helicase activity"/>
    <property type="evidence" value="ECO:0007669"/>
    <property type="project" value="UniProtKB-EC"/>
</dbReference>
<organism evidence="9 10">
    <name type="scientific">Agaricus bisporus var. burnettii</name>
    <dbReference type="NCBI Taxonomy" id="192524"/>
    <lineage>
        <taxon>Eukaryota</taxon>
        <taxon>Fungi</taxon>
        <taxon>Dikarya</taxon>
        <taxon>Basidiomycota</taxon>
        <taxon>Agaricomycotina</taxon>
        <taxon>Agaricomycetes</taxon>
        <taxon>Agaricomycetidae</taxon>
        <taxon>Agaricales</taxon>
        <taxon>Agaricineae</taxon>
        <taxon>Agaricaceae</taxon>
        <taxon>Agaricus</taxon>
    </lineage>
</organism>
<dbReference type="PROSITE" id="PS51194">
    <property type="entry name" value="HELICASE_CTER"/>
    <property type="match status" value="1"/>
</dbReference>
<evidence type="ECO:0000256" key="2">
    <source>
        <dbReference type="ARBA" id="ARBA00022741"/>
    </source>
</evidence>
<dbReference type="PANTHER" id="PTHR13710:SF154">
    <property type="entry name" value="RECQ HELICASE, PUTATIVE (AFU_ORTHOLOGUE AFUA_6G14720)-RELATED"/>
    <property type="match status" value="1"/>
</dbReference>
<keyword evidence="2" id="KW-0547">Nucleotide-binding</keyword>
<sequence length="1293" mass="145924">MDPGQLADASVEAFEPQASSPTVQQNSSETTENQSHICQTPLLREHSLVINTLHRIMICIACKSIINQNDVRAHFLSRHKAFRTRLTLQEEIDDVLSDLPLLTNDPPHPSVAIDAIFGLGDPLADHIECLTCHHCYVTMKTFKLHSCPDPKPSLSLTHVQRFRDFSGSPWFPVKPLNPPLTQLSPWTLYKQNVNAAGALPEPPSKQENHRIFKQFLHKEGWIERIGGQLHESLIPLVSYSAQDPTCRVLQKHLVSFLAHVQGITQSYFLRRLLSIRPAEEHDESKVRHHRSVNYETLEKYARKIASLILFIYRVTSPNETTYECPVTLEIATACHILVSSLNPSLIDEEIDIMEEPVPESDAVYNSDQESDSDNEETTNHPDTTRLSDAPTVRTQITTLLYALYTQIPSGDIRGEFYSPITHYVLLSSLRKDQEWVPAGVITQTIAAILFTGRLVFSWKVNDVVDRTQCTINDAFEHEEKYFRERSETILPSLYLLKRGLSSLQSADESAIHFNAPDLSGRSAVIEGVELNLSQFGVLHTQTLSEITATIDELTFHHPNFNLDDNELIYDEPRECRANYSFVTESRNIWNHRPSLLQHILETPHLFHQFAYTAPDGTIAWISTAVADYLRKVYDLQTKLICTIVTSYGEPARGTELASHLLSNVGGGSIRNFFVLFNIPVLRASFNKSSSNSGSDKVICRFPLPELRTQLLRFFVYIRPLYFEWQRYLRPHMAFNASHYLFAGLHSPITSYDISSALANYTEEHLNVRLSLRTFRQYMAFMTSCNHTIFARAAESDAGTHHQFGHSAEMNVQHYGLDSRTPSGMNIKLFFADARVSAVFHLLYGHPPTLLQRLEAGKSQSQMLITTIESIRSSAPPVHLSKDPTEIPNSPDMFARIKQLIDTSIATSHAAITHLFTPPNTLHEISNSVNETEITVHPYVLRKLRESYSQLPPNMSFSNQQQAQVTQLLFDGDRHVVYVAPTGSGKTTPPMLSARWFDSGRSTLCILPLVAMHIQYQHAARVFEIEAESWKPNITSFAPPTLVLATIDHATFKGFKSYVTMLVQKRMLARILIDEAHLILTHADFRPVMSLLQWLATIPVPILVMTATLPPSLEKPLLAKIGITTAYVVRATTPRANISFRVVRAESKLDDAVVREYRKAMAYSDKNRVLVFCLSVREAIHYGKLLGIPSCYSSLGFDELNELLGRFRDDANVRALATTSILGVGLDIPAVTHTIHVRFPRDVISYVQEAGRAGRGYGHPPRFLHSHPSTKFSITAVFIRRSIWKTNSLQLVTQ</sequence>
<evidence type="ECO:0000256" key="4">
    <source>
        <dbReference type="ARBA" id="ARBA00034617"/>
    </source>
</evidence>
<dbReference type="EC" id="5.6.2.4" evidence="5"/>
<dbReference type="Pfam" id="PF00271">
    <property type="entry name" value="Helicase_C"/>
    <property type="match status" value="1"/>
</dbReference>
<name>A0A8H7KGC9_AGABI</name>
<dbReference type="GO" id="GO:0003676">
    <property type="term" value="F:nucleic acid binding"/>
    <property type="evidence" value="ECO:0007669"/>
    <property type="project" value="InterPro"/>
</dbReference>
<gene>
    <name evidence="9" type="ORF">Agabi119p4_6182</name>
</gene>
<evidence type="ECO:0000259" key="8">
    <source>
        <dbReference type="PROSITE" id="PS51194"/>
    </source>
</evidence>
<dbReference type="GO" id="GO:0005524">
    <property type="term" value="F:ATP binding"/>
    <property type="evidence" value="ECO:0007669"/>
    <property type="project" value="UniProtKB-KW"/>
</dbReference>
<keyword evidence="3" id="KW-0067">ATP-binding</keyword>
<reference evidence="9 10" key="1">
    <citation type="journal article" name="Sci. Rep.">
        <title>Telomere-to-telomere assembled and centromere annotated genomes of the two main subspecies of the button mushroom Agaricus bisporus reveal especially polymorphic chromosome ends.</title>
        <authorList>
            <person name="Sonnenberg A.S.M."/>
            <person name="Sedaghat-Telgerd N."/>
            <person name="Lavrijssen B."/>
            <person name="Ohm R.A."/>
            <person name="Hendrickx P.M."/>
            <person name="Scholtmeijer K."/>
            <person name="Baars J.J.P."/>
            <person name="van Peer A."/>
        </authorList>
    </citation>
    <scope>NUCLEOTIDE SEQUENCE [LARGE SCALE GENOMIC DNA]</scope>
    <source>
        <strain evidence="9 10">H119_p4</strain>
    </source>
</reference>
<comment type="similarity">
    <text evidence="1">Belongs to the helicase family. RecQ subfamily.</text>
</comment>
<protein>
    <recommendedName>
        <fullName evidence="5">DNA 3'-5' helicase</fullName>
        <ecNumber evidence="5">5.6.2.4</ecNumber>
    </recommendedName>
</protein>
<dbReference type="SMART" id="SM00490">
    <property type="entry name" value="HELICc"/>
    <property type="match status" value="1"/>
</dbReference>
<proteinExistence type="inferred from homology"/>
<evidence type="ECO:0000313" key="9">
    <source>
        <dbReference type="EMBL" id="KAF7771871.1"/>
    </source>
</evidence>
<dbReference type="SUPFAM" id="SSF52540">
    <property type="entry name" value="P-loop containing nucleoside triphosphate hydrolases"/>
    <property type="match status" value="1"/>
</dbReference>
<dbReference type="Proteomes" id="UP000629468">
    <property type="component" value="Unassembled WGS sequence"/>
</dbReference>
<evidence type="ECO:0000256" key="3">
    <source>
        <dbReference type="ARBA" id="ARBA00022840"/>
    </source>
</evidence>
<evidence type="ECO:0000313" key="10">
    <source>
        <dbReference type="Proteomes" id="UP000629468"/>
    </source>
</evidence>
<dbReference type="InterPro" id="IPR011545">
    <property type="entry name" value="DEAD/DEAH_box_helicase_dom"/>
</dbReference>
<evidence type="ECO:0000256" key="1">
    <source>
        <dbReference type="ARBA" id="ARBA00005446"/>
    </source>
</evidence>
<dbReference type="Gene3D" id="3.40.50.300">
    <property type="entry name" value="P-loop containing nucleotide triphosphate hydrolases"/>
    <property type="match status" value="2"/>
</dbReference>
<feature type="region of interest" description="Disordered" evidence="6">
    <location>
        <begin position="357"/>
        <end position="388"/>
    </location>
</feature>
<comment type="caution">
    <text evidence="9">The sequence shown here is derived from an EMBL/GenBank/DDBJ whole genome shotgun (WGS) entry which is preliminary data.</text>
</comment>
<evidence type="ECO:0000256" key="6">
    <source>
        <dbReference type="SAM" id="MobiDB-lite"/>
    </source>
</evidence>